<reference evidence="1 2" key="1">
    <citation type="submission" date="2019-07" db="EMBL/GenBank/DDBJ databases">
        <title>Sphingomonas solaris sp. nov., isolated from a solar panel from Boston, Massachusetts.</title>
        <authorList>
            <person name="Tanner K."/>
            <person name="Pascual J."/>
            <person name="Mancuso C."/>
            <person name="Pereto J."/>
            <person name="Khalil A."/>
            <person name="Vilanova C."/>
        </authorList>
    </citation>
    <scope>NUCLEOTIDE SEQUENCE [LARGE SCALE GENOMIC DNA]</scope>
    <source>
        <strain evidence="1 2">R4DWN</strain>
    </source>
</reference>
<organism evidence="1 2">
    <name type="scientific">Alterirhizorhabdus solaris</name>
    <dbReference type="NCBI Taxonomy" id="2529389"/>
    <lineage>
        <taxon>Bacteria</taxon>
        <taxon>Pseudomonadati</taxon>
        <taxon>Pseudomonadota</taxon>
        <taxon>Alphaproteobacteria</taxon>
        <taxon>Sphingomonadales</taxon>
        <taxon>Rhizorhabdaceae</taxon>
        <taxon>Alterirhizorhabdus</taxon>
    </lineage>
</organism>
<dbReference type="OrthoDB" id="7376075at2"/>
<evidence type="ECO:0000313" key="1">
    <source>
        <dbReference type="EMBL" id="TVV72765.1"/>
    </source>
</evidence>
<dbReference type="EMBL" id="VNIM01000057">
    <property type="protein sequence ID" value="TVV72765.1"/>
    <property type="molecule type" value="Genomic_DNA"/>
</dbReference>
<dbReference type="Proteomes" id="UP000318681">
    <property type="component" value="Unassembled WGS sequence"/>
</dbReference>
<evidence type="ECO:0008006" key="3">
    <source>
        <dbReference type="Google" id="ProtNLM"/>
    </source>
</evidence>
<keyword evidence="2" id="KW-1185">Reference proteome</keyword>
<protein>
    <recommendedName>
        <fullName evidence="3">Transcriptional regulator</fullName>
    </recommendedName>
</protein>
<name>A0A558R050_9SPHN</name>
<sequence length="60" mass="6837">MDVDLLQRIEAFLSRMGVSPTRFGRTVVHDPRFVADLRAGRKPRRKVQAKVASYLSRHGS</sequence>
<dbReference type="AlphaFoldDB" id="A0A558R050"/>
<accession>A0A558R050</accession>
<proteinExistence type="predicted"/>
<comment type="caution">
    <text evidence="1">The sequence shown here is derived from an EMBL/GenBank/DDBJ whole genome shotgun (WGS) entry which is preliminary data.</text>
</comment>
<gene>
    <name evidence="1" type="ORF">FOY91_13625</name>
</gene>
<evidence type="ECO:0000313" key="2">
    <source>
        <dbReference type="Proteomes" id="UP000318681"/>
    </source>
</evidence>